<evidence type="ECO:0000256" key="1">
    <source>
        <dbReference type="SAM" id="MobiDB-lite"/>
    </source>
</evidence>
<evidence type="ECO:0000313" key="3">
    <source>
        <dbReference type="EMBL" id="CAE7102664.1"/>
    </source>
</evidence>
<dbReference type="InterPro" id="IPR014720">
    <property type="entry name" value="dsRBD_dom"/>
</dbReference>
<gene>
    <name evidence="3" type="ORF">RDB_LOCUS41914</name>
</gene>
<dbReference type="AlphaFoldDB" id="A0A8H3HWJ0"/>
<feature type="region of interest" description="Disordered" evidence="1">
    <location>
        <begin position="59"/>
        <end position="85"/>
    </location>
</feature>
<dbReference type="Proteomes" id="UP000663827">
    <property type="component" value="Unassembled WGS sequence"/>
</dbReference>
<evidence type="ECO:0000313" key="4">
    <source>
        <dbReference type="Proteomes" id="UP000663827"/>
    </source>
</evidence>
<proteinExistence type="predicted"/>
<protein>
    <recommendedName>
        <fullName evidence="2">DRBM domain-containing protein</fullName>
    </recommendedName>
</protein>
<name>A0A8H3HWJ0_9AGAM</name>
<feature type="domain" description="DRBM" evidence="2">
    <location>
        <begin position="19"/>
        <end position="76"/>
    </location>
</feature>
<accession>A0A8H3HWJ0</accession>
<dbReference type="Gene3D" id="3.30.160.20">
    <property type="match status" value="1"/>
</dbReference>
<evidence type="ECO:0000259" key="2">
    <source>
        <dbReference type="Pfam" id="PF00035"/>
    </source>
</evidence>
<dbReference type="SUPFAM" id="SSF54768">
    <property type="entry name" value="dsRNA-binding domain-like"/>
    <property type="match status" value="1"/>
</dbReference>
<reference evidence="3" key="1">
    <citation type="submission" date="2021-01" db="EMBL/GenBank/DDBJ databases">
        <authorList>
            <person name="Kaushik A."/>
        </authorList>
    </citation>
    <scope>NUCLEOTIDE SEQUENCE</scope>
    <source>
        <strain evidence="3">AG5</strain>
    </source>
</reference>
<comment type="caution">
    <text evidence="3">The sequence shown here is derived from an EMBL/GenBank/DDBJ whole genome shotgun (WGS) entry which is preliminary data.</text>
</comment>
<sequence length="85" mass="9430">MSSNTWTLQPGSNNNWLEKLNEWAQRFKAEIDWEEAKTGKGGVVWAATPWIRGVKMADCTGKGSSKQEAKNDAAKMLSDSGKLTR</sequence>
<dbReference type="EMBL" id="CAJNJQ010000828">
    <property type="protein sequence ID" value="CAE7102664.1"/>
    <property type="molecule type" value="Genomic_DNA"/>
</dbReference>
<organism evidence="3 4">
    <name type="scientific">Rhizoctonia solani</name>
    <dbReference type="NCBI Taxonomy" id="456999"/>
    <lineage>
        <taxon>Eukaryota</taxon>
        <taxon>Fungi</taxon>
        <taxon>Dikarya</taxon>
        <taxon>Basidiomycota</taxon>
        <taxon>Agaricomycotina</taxon>
        <taxon>Agaricomycetes</taxon>
        <taxon>Cantharellales</taxon>
        <taxon>Ceratobasidiaceae</taxon>
        <taxon>Rhizoctonia</taxon>
    </lineage>
</organism>
<dbReference type="Pfam" id="PF00035">
    <property type="entry name" value="dsrm"/>
    <property type="match status" value="1"/>
</dbReference>